<name>A0A7Y4K3K7_9BACT</name>
<sequence length="57" mass="6153">VGDRQVVGGVGAGWTLNRWVALEVDTRTAWTRSPDVEAARMVWSATLGLTVQKTGIL</sequence>
<organism evidence="1 2">
    <name type="scientific">Corallococcus exercitus</name>
    <dbReference type="NCBI Taxonomy" id="2316736"/>
    <lineage>
        <taxon>Bacteria</taxon>
        <taxon>Pseudomonadati</taxon>
        <taxon>Myxococcota</taxon>
        <taxon>Myxococcia</taxon>
        <taxon>Myxococcales</taxon>
        <taxon>Cystobacterineae</taxon>
        <taxon>Myxococcaceae</taxon>
        <taxon>Corallococcus</taxon>
    </lineage>
</organism>
<proteinExistence type="predicted"/>
<comment type="caution">
    <text evidence="1">The sequence shown here is derived from an EMBL/GenBank/DDBJ whole genome shotgun (WGS) entry which is preliminary data.</text>
</comment>
<dbReference type="Proteomes" id="UP000528460">
    <property type="component" value="Unassembled WGS sequence"/>
</dbReference>
<protein>
    <submittedName>
        <fullName evidence="1">Uncharacterized protein</fullName>
    </submittedName>
</protein>
<gene>
    <name evidence="1" type="ORF">HNS30_40515</name>
</gene>
<dbReference type="EMBL" id="JABFJW010000745">
    <property type="protein sequence ID" value="NOK15302.1"/>
    <property type="molecule type" value="Genomic_DNA"/>
</dbReference>
<dbReference type="AlphaFoldDB" id="A0A7Y4K3K7"/>
<reference evidence="1 2" key="1">
    <citation type="submission" date="2020-05" db="EMBL/GenBank/DDBJ databases">
        <authorList>
            <person name="Whitworth D."/>
        </authorList>
    </citation>
    <scope>NUCLEOTIDE SEQUENCE [LARGE SCALE GENOMIC DNA]</scope>
    <source>
        <strain evidence="1 2">CA046A</strain>
    </source>
</reference>
<evidence type="ECO:0000313" key="2">
    <source>
        <dbReference type="Proteomes" id="UP000528460"/>
    </source>
</evidence>
<feature type="non-terminal residue" evidence="1">
    <location>
        <position position="1"/>
    </location>
</feature>
<accession>A0A7Y4K3K7</accession>
<evidence type="ECO:0000313" key="1">
    <source>
        <dbReference type="EMBL" id="NOK15302.1"/>
    </source>
</evidence>